<evidence type="ECO:0000313" key="2">
    <source>
        <dbReference type="EMBL" id="OAD43250.1"/>
    </source>
</evidence>
<comment type="caution">
    <text evidence="2">The sequence shown here is derived from an EMBL/GenBank/DDBJ whole genome shotgun (WGS) entry which is preliminary data.</text>
</comment>
<organism evidence="2 3">
    <name type="scientific">Hydrogenophaga crassostreae</name>
    <dbReference type="NCBI Taxonomy" id="1763535"/>
    <lineage>
        <taxon>Bacteria</taxon>
        <taxon>Pseudomonadati</taxon>
        <taxon>Pseudomonadota</taxon>
        <taxon>Betaproteobacteria</taxon>
        <taxon>Burkholderiales</taxon>
        <taxon>Comamonadaceae</taxon>
        <taxon>Hydrogenophaga</taxon>
    </lineage>
</organism>
<accession>A0ABX2UAU4</accession>
<evidence type="ECO:0008006" key="4">
    <source>
        <dbReference type="Google" id="ProtNLM"/>
    </source>
</evidence>
<reference evidence="2 3" key="1">
    <citation type="submission" date="2016-02" db="EMBL/GenBank/DDBJ databases">
        <title>Draft genome sequence of Hydrogenophaga sp. LPB0072.</title>
        <authorList>
            <person name="Shin S.-K."/>
            <person name="Yi H."/>
        </authorList>
    </citation>
    <scope>NUCLEOTIDE SEQUENCE [LARGE SCALE GENOMIC DNA]</scope>
    <source>
        <strain evidence="2 3">LPB0072</strain>
    </source>
</reference>
<name>A0ABX2UAU4_9BURK</name>
<evidence type="ECO:0000256" key="1">
    <source>
        <dbReference type="SAM" id="SignalP"/>
    </source>
</evidence>
<dbReference type="RefSeq" id="WP_082876771.1">
    <property type="nucleotide sequence ID" value="NZ_CP017476.1"/>
</dbReference>
<dbReference type="EMBL" id="LVWD01000004">
    <property type="protein sequence ID" value="OAD43250.1"/>
    <property type="molecule type" value="Genomic_DNA"/>
</dbReference>
<feature type="chain" id="PRO_5045972114" description="DUF2946 domain-containing protein" evidence="1">
    <location>
        <begin position="32"/>
        <end position="135"/>
    </location>
</feature>
<proteinExistence type="predicted"/>
<evidence type="ECO:0000313" key="3">
    <source>
        <dbReference type="Proteomes" id="UP000185657"/>
    </source>
</evidence>
<gene>
    <name evidence="2" type="ORF">LPB72_05240</name>
</gene>
<dbReference type="InterPro" id="IPR021333">
    <property type="entry name" value="DUF2946"/>
</dbReference>
<sequence length="135" mass="14055">MTFYRVHRRIAAWLAMLAVVMSALAPTLAHAWVAAADDGLLIEVCSASGMVWLKADGLDATASQSSDQDQDMPMADMGKHCPWSGVHAPMAGLLPAPVAGVFAPVDGYFQAAGTVVGLPGQIQRGARARAPPLTS</sequence>
<protein>
    <recommendedName>
        <fullName evidence="4">DUF2946 domain-containing protein</fullName>
    </recommendedName>
</protein>
<keyword evidence="3" id="KW-1185">Reference proteome</keyword>
<dbReference type="Pfam" id="PF11162">
    <property type="entry name" value="DUF2946"/>
    <property type="match status" value="1"/>
</dbReference>
<keyword evidence="1" id="KW-0732">Signal</keyword>
<feature type="signal peptide" evidence="1">
    <location>
        <begin position="1"/>
        <end position="31"/>
    </location>
</feature>
<dbReference type="Proteomes" id="UP000185657">
    <property type="component" value="Unassembled WGS sequence"/>
</dbReference>